<evidence type="ECO:0000313" key="2">
    <source>
        <dbReference type="Proteomes" id="UP001055093"/>
    </source>
</evidence>
<name>A0ABQ4UPM6_9HYPH</name>
<organism evidence="1 2">
    <name type="scientific">Methylorubrum suomiense</name>
    <dbReference type="NCBI Taxonomy" id="144191"/>
    <lineage>
        <taxon>Bacteria</taxon>
        <taxon>Pseudomonadati</taxon>
        <taxon>Pseudomonadota</taxon>
        <taxon>Alphaproteobacteria</taxon>
        <taxon>Hyphomicrobiales</taxon>
        <taxon>Methylobacteriaceae</taxon>
        <taxon>Methylorubrum</taxon>
    </lineage>
</organism>
<dbReference type="EMBL" id="BPRE01000002">
    <property type="protein sequence ID" value="GJE74158.1"/>
    <property type="molecule type" value="Genomic_DNA"/>
</dbReference>
<accession>A0ABQ4UPM6</accession>
<reference evidence="1" key="2">
    <citation type="submission" date="2021-08" db="EMBL/GenBank/DDBJ databases">
        <authorList>
            <person name="Tani A."/>
            <person name="Ola A."/>
            <person name="Ogura Y."/>
            <person name="Katsura K."/>
            <person name="Hayashi T."/>
        </authorList>
    </citation>
    <scope>NUCLEOTIDE SEQUENCE</scope>
    <source>
        <strain evidence="1">DSM 14458</strain>
    </source>
</reference>
<dbReference type="RefSeq" id="WP_238307471.1">
    <property type="nucleotide sequence ID" value="NZ_BPRE01000002.1"/>
</dbReference>
<proteinExistence type="predicted"/>
<protein>
    <submittedName>
        <fullName evidence="1">Uncharacterized protein</fullName>
    </submittedName>
</protein>
<reference evidence="1" key="1">
    <citation type="journal article" date="2021" name="Front. Microbiol.">
        <title>Comprehensive Comparative Genomics and Phenotyping of Methylobacterium Species.</title>
        <authorList>
            <person name="Alessa O."/>
            <person name="Ogura Y."/>
            <person name="Fujitani Y."/>
            <person name="Takami H."/>
            <person name="Hayashi T."/>
            <person name="Sahin N."/>
            <person name="Tani A."/>
        </authorList>
    </citation>
    <scope>NUCLEOTIDE SEQUENCE</scope>
    <source>
        <strain evidence="1">DSM 14458</strain>
    </source>
</reference>
<sequence length="135" mass="14852">MLTDTGLDQLARAVAALGDEDAGRLDEAVRELRHRRRAEAEMARIAALRAMSDFDAFEASITSWVSLTGDLRPGEILVQTAPLHFPSRPAAPVPEYLHPDYVPRERARLIAEAEQHGLGDQVREMLMGVGESHVA</sequence>
<evidence type="ECO:0000313" key="1">
    <source>
        <dbReference type="EMBL" id="GJE74158.1"/>
    </source>
</evidence>
<dbReference type="Proteomes" id="UP001055093">
    <property type="component" value="Unassembled WGS sequence"/>
</dbReference>
<gene>
    <name evidence="1" type="ORF">BGCPKDLD_0727</name>
</gene>
<keyword evidence="2" id="KW-1185">Reference proteome</keyword>
<comment type="caution">
    <text evidence="1">The sequence shown here is derived from an EMBL/GenBank/DDBJ whole genome shotgun (WGS) entry which is preliminary data.</text>
</comment>